<reference evidence="2" key="1">
    <citation type="journal article" date="2020" name="Phytopathology">
        <title>Genome Sequence Resources of Colletotrichum truncatum, C. plurivorum, C. musicola, and C. sojae: Four Species Pathogenic to Soybean (Glycine max).</title>
        <authorList>
            <person name="Rogerio F."/>
            <person name="Boufleur T.R."/>
            <person name="Ciampi-Guillardi M."/>
            <person name="Sukno S.A."/>
            <person name="Thon M.R."/>
            <person name="Massola Junior N.S."/>
            <person name="Baroncelli R."/>
        </authorList>
    </citation>
    <scope>NUCLEOTIDE SEQUENCE</scope>
    <source>
        <strain evidence="2">LFN00145</strain>
    </source>
</reference>
<evidence type="ECO:0000313" key="3">
    <source>
        <dbReference type="Proteomes" id="UP000654918"/>
    </source>
</evidence>
<name>A0A8H6JSF4_9PEZI</name>
<organism evidence="2 3">
    <name type="scientific">Colletotrichum plurivorum</name>
    <dbReference type="NCBI Taxonomy" id="2175906"/>
    <lineage>
        <taxon>Eukaryota</taxon>
        <taxon>Fungi</taxon>
        <taxon>Dikarya</taxon>
        <taxon>Ascomycota</taxon>
        <taxon>Pezizomycotina</taxon>
        <taxon>Sordariomycetes</taxon>
        <taxon>Hypocreomycetidae</taxon>
        <taxon>Glomerellales</taxon>
        <taxon>Glomerellaceae</taxon>
        <taxon>Colletotrichum</taxon>
        <taxon>Colletotrichum orchidearum species complex</taxon>
    </lineage>
</organism>
<dbReference type="AlphaFoldDB" id="A0A8H6JSF4"/>
<feature type="compositionally biased region" description="Basic and acidic residues" evidence="1">
    <location>
        <begin position="102"/>
        <end position="116"/>
    </location>
</feature>
<proteinExistence type="predicted"/>
<dbReference type="EMBL" id="WIGO01000300">
    <property type="protein sequence ID" value="KAF6818547.1"/>
    <property type="molecule type" value="Genomic_DNA"/>
</dbReference>
<feature type="region of interest" description="Disordered" evidence="1">
    <location>
        <begin position="102"/>
        <end position="134"/>
    </location>
</feature>
<accession>A0A8H6JSF4</accession>
<dbReference type="Proteomes" id="UP000654918">
    <property type="component" value="Unassembled WGS sequence"/>
</dbReference>
<sequence>MGNRPVWQGAEVNGTAEILQGRFALWQSRDIQKPVFKDGTNMPATTIMPGCHKLQAVTWTFGVLLVLPPFVQALTSSSICATPPKASHNNSSRIEAAFRMDLLDRGAPAPRDEKHGSSRASLTQLVGSNANKNA</sequence>
<feature type="compositionally biased region" description="Polar residues" evidence="1">
    <location>
        <begin position="118"/>
        <end position="134"/>
    </location>
</feature>
<keyword evidence="3" id="KW-1185">Reference proteome</keyword>
<evidence type="ECO:0000256" key="1">
    <source>
        <dbReference type="SAM" id="MobiDB-lite"/>
    </source>
</evidence>
<comment type="caution">
    <text evidence="2">The sequence shown here is derived from an EMBL/GenBank/DDBJ whole genome shotgun (WGS) entry which is preliminary data.</text>
</comment>
<gene>
    <name evidence="2" type="ORF">CPLU01_13281</name>
</gene>
<evidence type="ECO:0000313" key="2">
    <source>
        <dbReference type="EMBL" id="KAF6818547.1"/>
    </source>
</evidence>
<protein>
    <submittedName>
        <fullName evidence="2">Uncharacterized protein</fullName>
    </submittedName>
</protein>